<dbReference type="EMBL" id="MNCJ02000316">
    <property type="protein sequence ID" value="KAF5823331.1"/>
    <property type="molecule type" value="Genomic_DNA"/>
</dbReference>
<dbReference type="InParanoid" id="A0A251VT98"/>
<organism evidence="2 3">
    <name type="scientific">Helianthus annuus</name>
    <name type="common">Common sunflower</name>
    <dbReference type="NCBI Taxonomy" id="4232"/>
    <lineage>
        <taxon>Eukaryota</taxon>
        <taxon>Viridiplantae</taxon>
        <taxon>Streptophyta</taxon>
        <taxon>Embryophyta</taxon>
        <taxon>Tracheophyta</taxon>
        <taxon>Spermatophyta</taxon>
        <taxon>Magnoliopsida</taxon>
        <taxon>eudicotyledons</taxon>
        <taxon>Gunneridae</taxon>
        <taxon>Pentapetalae</taxon>
        <taxon>asterids</taxon>
        <taxon>campanulids</taxon>
        <taxon>Asterales</taxon>
        <taxon>Asteraceae</taxon>
        <taxon>Asteroideae</taxon>
        <taxon>Heliantheae alliance</taxon>
        <taxon>Heliantheae</taxon>
        <taxon>Helianthus</taxon>
    </lineage>
</organism>
<reference evidence="1" key="3">
    <citation type="submission" date="2020-06" db="EMBL/GenBank/DDBJ databases">
        <title>Helianthus annuus Genome sequencing and assembly Release 2.</title>
        <authorList>
            <person name="Gouzy J."/>
            <person name="Langlade N."/>
            <person name="Munos S."/>
        </authorList>
    </citation>
    <scope>NUCLEOTIDE SEQUENCE</scope>
    <source>
        <tissue evidence="1">Leaves</tissue>
    </source>
</reference>
<keyword evidence="3" id="KW-1185">Reference proteome</keyword>
<proteinExistence type="predicted"/>
<reference evidence="2" key="2">
    <citation type="submission" date="2017-02" db="EMBL/GenBank/DDBJ databases">
        <title>Sunflower complete genome.</title>
        <authorList>
            <person name="Langlade N."/>
            <person name="Munos S."/>
        </authorList>
    </citation>
    <scope>NUCLEOTIDE SEQUENCE [LARGE SCALE GENOMIC DNA]</scope>
    <source>
        <tissue evidence="2">Leaves</tissue>
    </source>
</reference>
<reference evidence="1 3" key="1">
    <citation type="journal article" date="2017" name="Nature">
        <title>The sunflower genome provides insights into oil metabolism, flowering and Asterid evolution.</title>
        <authorList>
            <person name="Badouin H."/>
            <person name="Gouzy J."/>
            <person name="Grassa C.J."/>
            <person name="Murat F."/>
            <person name="Staton S.E."/>
            <person name="Cottret L."/>
            <person name="Lelandais-Briere C."/>
            <person name="Owens G.L."/>
            <person name="Carrere S."/>
            <person name="Mayjonade B."/>
            <person name="Legrand L."/>
            <person name="Gill N."/>
            <person name="Kane N.C."/>
            <person name="Bowers J.E."/>
            <person name="Hubner S."/>
            <person name="Bellec A."/>
            <person name="Berard A."/>
            <person name="Berges H."/>
            <person name="Blanchet N."/>
            <person name="Boniface M.C."/>
            <person name="Brunel D."/>
            <person name="Catrice O."/>
            <person name="Chaidir N."/>
            <person name="Claudel C."/>
            <person name="Donnadieu C."/>
            <person name="Faraut T."/>
            <person name="Fievet G."/>
            <person name="Helmstetter N."/>
            <person name="King M."/>
            <person name="Knapp S.J."/>
            <person name="Lai Z."/>
            <person name="Le Paslier M.C."/>
            <person name="Lippi Y."/>
            <person name="Lorenzon L."/>
            <person name="Mandel J.R."/>
            <person name="Marage G."/>
            <person name="Marchand G."/>
            <person name="Marquand E."/>
            <person name="Bret-Mestries E."/>
            <person name="Morien E."/>
            <person name="Nambeesan S."/>
            <person name="Nguyen T."/>
            <person name="Pegot-Espagnet P."/>
            <person name="Pouilly N."/>
            <person name="Raftis F."/>
            <person name="Sallet E."/>
            <person name="Schiex T."/>
            <person name="Thomas J."/>
            <person name="Vandecasteele C."/>
            <person name="Vares D."/>
            <person name="Vear F."/>
            <person name="Vautrin S."/>
            <person name="Crespi M."/>
            <person name="Mangin B."/>
            <person name="Burke J.M."/>
            <person name="Salse J."/>
            <person name="Munos S."/>
            <person name="Vincourt P."/>
            <person name="Rieseberg L.H."/>
            <person name="Langlade N.B."/>
        </authorList>
    </citation>
    <scope>NUCLEOTIDE SEQUENCE [LARGE SCALE GENOMIC DNA]</scope>
    <source>
        <strain evidence="3">cv. SF193</strain>
        <tissue evidence="1">Leaves</tissue>
    </source>
</reference>
<dbReference type="Gramene" id="mRNA:HanXRQr2_Chr01g0037201">
    <property type="protein sequence ID" value="mRNA:HanXRQr2_Chr01g0037201"/>
    <property type="gene ID" value="HanXRQr2_Chr01g0037201"/>
</dbReference>
<sequence length="56" mass="6624">MNGQDLVDSDEDNDGGFEVTVRVYKQEEHRPPDLGFLEGLVVWQGFQQLRRRVYWV</sequence>
<dbReference type="Proteomes" id="UP000215914">
    <property type="component" value="Chromosome 1"/>
</dbReference>
<accession>A0A251VT98</accession>
<gene>
    <name evidence="2" type="ORF">HannXRQ_Chr01g0024641</name>
    <name evidence="1" type="ORF">HanXRQr2_Chr01g0037201</name>
</gene>
<dbReference type="AlphaFoldDB" id="A0A251VT98"/>
<name>A0A251VT98_HELAN</name>
<evidence type="ECO:0000313" key="1">
    <source>
        <dbReference type="EMBL" id="KAF5823331.1"/>
    </source>
</evidence>
<dbReference type="EMBL" id="CM007890">
    <property type="protein sequence ID" value="OTG37971.1"/>
    <property type="molecule type" value="Genomic_DNA"/>
</dbReference>
<evidence type="ECO:0000313" key="2">
    <source>
        <dbReference type="EMBL" id="OTG37971.1"/>
    </source>
</evidence>
<protein>
    <submittedName>
        <fullName evidence="2">Uncharacterized protein</fullName>
    </submittedName>
</protein>
<evidence type="ECO:0000313" key="3">
    <source>
        <dbReference type="Proteomes" id="UP000215914"/>
    </source>
</evidence>